<proteinExistence type="inferred from homology"/>
<dbReference type="Gene3D" id="3.40.50.720">
    <property type="entry name" value="NAD(P)-binding Rossmann-like Domain"/>
    <property type="match status" value="1"/>
</dbReference>
<evidence type="ECO:0000313" key="7">
    <source>
        <dbReference type="EMBL" id="MBS2963141.1"/>
    </source>
</evidence>
<dbReference type="PIRSF" id="PIRSF000103">
    <property type="entry name" value="HIBADH"/>
    <property type="match status" value="1"/>
</dbReference>
<dbReference type="Pfam" id="PF14833">
    <property type="entry name" value="NAD_binding_11"/>
    <property type="match status" value="1"/>
</dbReference>
<dbReference type="Proteomes" id="UP000677913">
    <property type="component" value="Unassembled WGS sequence"/>
</dbReference>
<accession>A0A8J8BCI0</accession>
<dbReference type="PANTHER" id="PTHR43580:SF2">
    <property type="entry name" value="CYTOKINE-LIKE NUCLEAR FACTOR N-PAC"/>
    <property type="match status" value="1"/>
</dbReference>
<feature type="domain" description="6-phosphogluconate dehydrogenase NADP-binding" evidence="5">
    <location>
        <begin position="17"/>
        <end position="171"/>
    </location>
</feature>
<keyword evidence="8" id="KW-1185">Reference proteome</keyword>
<dbReference type="InterPro" id="IPR008927">
    <property type="entry name" value="6-PGluconate_DH-like_C_sf"/>
</dbReference>
<dbReference type="GO" id="GO:0050661">
    <property type="term" value="F:NADP binding"/>
    <property type="evidence" value="ECO:0007669"/>
    <property type="project" value="InterPro"/>
</dbReference>
<evidence type="ECO:0000259" key="6">
    <source>
        <dbReference type="Pfam" id="PF14833"/>
    </source>
</evidence>
<comment type="caution">
    <text evidence="7">The sequence shown here is derived from an EMBL/GenBank/DDBJ whole genome shotgun (WGS) entry which is preliminary data.</text>
</comment>
<dbReference type="InterPro" id="IPR006115">
    <property type="entry name" value="6PGDH_NADP-bd"/>
</dbReference>
<sequence>MAAENDSSGNTVLGNGIGWIGTGRMGSALVTRLLGAGQQVSVYNRTRVKAEELAPLGAKVVDSAADLADCRIVFITVDAPASLVAVATALLGGGSGPRTVVDCSTVDAPAARTLRELAAKTDTAVLAAPVSGNAGAVAGGTASFCVSGPLDAYQQVLPLLEILGRSVSYVGEGDAARVVKLCHNMLLGVVAQTLAEVSTLAQRYGVTRTALMQFLNGSVLGSDFSRYKTPALLNLDFSPTFTTELLRKDFDLGLAAARVVEAPMPVAGAAYQRIQEAVTSGYRDADFAALLELQARAAGIELRPEGNAAS</sequence>
<keyword evidence="3" id="KW-0520">NAD</keyword>
<dbReference type="Pfam" id="PF03446">
    <property type="entry name" value="NAD_binding_2"/>
    <property type="match status" value="1"/>
</dbReference>
<dbReference type="InterPro" id="IPR029154">
    <property type="entry name" value="HIBADH-like_NADP-bd"/>
</dbReference>
<feature type="domain" description="3-hydroxyisobutyrate dehydrogenase-like NAD-binding" evidence="6">
    <location>
        <begin position="175"/>
        <end position="293"/>
    </location>
</feature>
<organism evidence="7 8">
    <name type="scientific">Actinocrinis puniceicyclus</name>
    <dbReference type="NCBI Taxonomy" id="977794"/>
    <lineage>
        <taxon>Bacteria</taxon>
        <taxon>Bacillati</taxon>
        <taxon>Actinomycetota</taxon>
        <taxon>Actinomycetes</taxon>
        <taxon>Catenulisporales</taxon>
        <taxon>Actinospicaceae</taxon>
        <taxon>Actinocrinis</taxon>
    </lineage>
</organism>
<dbReference type="PANTHER" id="PTHR43580">
    <property type="entry name" value="OXIDOREDUCTASE GLYR1-RELATED"/>
    <property type="match status" value="1"/>
</dbReference>
<comment type="similarity">
    <text evidence="1">Belongs to the HIBADH-related family.</text>
</comment>
<dbReference type="Gene3D" id="1.10.1040.10">
    <property type="entry name" value="N-(1-d-carboxylethyl)-l-norvaline Dehydrogenase, domain 2"/>
    <property type="match status" value="1"/>
</dbReference>
<dbReference type="InterPro" id="IPR013328">
    <property type="entry name" value="6PGD_dom2"/>
</dbReference>
<dbReference type="InterPro" id="IPR015815">
    <property type="entry name" value="HIBADH-related"/>
</dbReference>
<dbReference type="GO" id="GO:0051287">
    <property type="term" value="F:NAD binding"/>
    <property type="evidence" value="ECO:0007669"/>
    <property type="project" value="InterPro"/>
</dbReference>
<protein>
    <submittedName>
        <fullName evidence="7">NAD(P)-dependent oxidoreductase</fullName>
    </submittedName>
</protein>
<feature type="active site" evidence="4">
    <location>
        <position position="180"/>
    </location>
</feature>
<evidence type="ECO:0000259" key="5">
    <source>
        <dbReference type="Pfam" id="PF03446"/>
    </source>
</evidence>
<name>A0A8J8BCI0_9ACTN</name>
<evidence type="ECO:0000256" key="2">
    <source>
        <dbReference type="ARBA" id="ARBA00023002"/>
    </source>
</evidence>
<evidence type="ECO:0000256" key="4">
    <source>
        <dbReference type="PIRSR" id="PIRSR000103-1"/>
    </source>
</evidence>
<dbReference type="EMBL" id="JAGSXH010000021">
    <property type="protein sequence ID" value="MBS2963141.1"/>
    <property type="molecule type" value="Genomic_DNA"/>
</dbReference>
<reference evidence="7" key="1">
    <citation type="submission" date="2021-04" db="EMBL/GenBank/DDBJ databases">
        <title>Genome based classification of Actinospica acidithermotolerans sp. nov., an actinobacterium isolated from an Indonesian hot spring.</title>
        <authorList>
            <person name="Kusuma A.B."/>
            <person name="Putra K.E."/>
            <person name="Nafisah S."/>
            <person name="Loh J."/>
            <person name="Nouioui I."/>
            <person name="Goodfellow M."/>
        </authorList>
    </citation>
    <scope>NUCLEOTIDE SEQUENCE</scope>
    <source>
        <strain evidence="7">DSM 45618</strain>
    </source>
</reference>
<evidence type="ECO:0000313" key="8">
    <source>
        <dbReference type="Proteomes" id="UP000677913"/>
    </source>
</evidence>
<dbReference type="SUPFAM" id="SSF51735">
    <property type="entry name" value="NAD(P)-binding Rossmann-fold domains"/>
    <property type="match status" value="1"/>
</dbReference>
<dbReference type="SUPFAM" id="SSF48179">
    <property type="entry name" value="6-phosphogluconate dehydrogenase C-terminal domain-like"/>
    <property type="match status" value="1"/>
</dbReference>
<dbReference type="RefSeq" id="WP_211466554.1">
    <property type="nucleotide sequence ID" value="NZ_JAGSXH010000021.1"/>
</dbReference>
<dbReference type="GO" id="GO:0016491">
    <property type="term" value="F:oxidoreductase activity"/>
    <property type="evidence" value="ECO:0007669"/>
    <property type="project" value="UniProtKB-KW"/>
</dbReference>
<dbReference type="InterPro" id="IPR036291">
    <property type="entry name" value="NAD(P)-bd_dom_sf"/>
</dbReference>
<evidence type="ECO:0000256" key="3">
    <source>
        <dbReference type="ARBA" id="ARBA00023027"/>
    </source>
</evidence>
<keyword evidence="2" id="KW-0560">Oxidoreductase</keyword>
<dbReference type="AlphaFoldDB" id="A0A8J8BCI0"/>
<evidence type="ECO:0000256" key="1">
    <source>
        <dbReference type="ARBA" id="ARBA00009080"/>
    </source>
</evidence>
<dbReference type="InterPro" id="IPR051265">
    <property type="entry name" value="HIBADH-related_NP60_sf"/>
</dbReference>
<gene>
    <name evidence="7" type="ORF">KGA66_08800</name>
</gene>